<gene>
    <name evidence="3" type="ORF">BDD43_2434</name>
</gene>
<organism evidence="3 4">
    <name type="scientific">Mucilaginibacter gracilis</name>
    <dbReference type="NCBI Taxonomy" id="423350"/>
    <lineage>
        <taxon>Bacteria</taxon>
        <taxon>Pseudomonadati</taxon>
        <taxon>Bacteroidota</taxon>
        <taxon>Sphingobacteriia</taxon>
        <taxon>Sphingobacteriales</taxon>
        <taxon>Sphingobacteriaceae</taxon>
        <taxon>Mucilaginibacter</taxon>
    </lineage>
</organism>
<dbReference type="Proteomes" id="UP000268007">
    <property type="component" value="Unassembled WGS sequence"/>
</dbReference>
<dbReference type="OrthoDB" id="9797795at2"/>
<dbReference type="Gene3D" id="3.40.50.2000">
    <property type="entry name" value="Glycogen Phosphorylase B"/>
    <property type="match status" value="2"/>
</dbReference>
<evidence type="ECO:0000256" key="1">
    <source>
        <dbReference type="ARBA" id="ARBA00022676"/>
    </source>
</evidence>
<dbReference type="InterPro" id="IPR002201">
    <property type="entry name" value="Glyco_trans_9"/>
</dbReference>
<dbReference type="Pfam" id="PF01075">
    <property type="entry name" value="Glyco_transf_9"/>
    <property type="match status" value="1"/>
</dbReference>
<keyword evidence="2 3" id="KW-0808">Transferase</keyword>
<comment type="caution">
    <text evidence="3">The sequence shown here is derived from an EMBL/GenBank/DDBJ whole genome shotgun (WGS) entry which is preliminary data.</text>
</comment>
<proteinExistence type="predicted"/>
<dbReference type="InterPro" id="IPR051199">
    <property type="entry name" value="LPS_LOS_Heptosyltrfase"/>
</dbReference>
<keyword evidence="4" id="KW-1185">Reference proteome</keyword>
<dbReference type="PANTHER" id="PTHR30160">
    <property type="entry name" value="TETRAACYLDISACCHARIDE 4'-KINASE-RELATED"/>
    <property type="match status" value="1"/>
</dbReference>
<dbReference type="SUPFAM" id="SSF53756">
    <property type="entry name" value="UDP-Glycosyltransferase/glycogen phosphorylase"/>
    <property type="match status" value="1"/>
</dbReference>
<dbReference type="EMBL" id="RBKU01000001">
    <property type="protein sequence ID" value="RKR82258.1"/>
    <property type="molecule type" value="Genomic_DNA"/>
</dbReference>
<evidence type="ECO:0000313" key="4">
    <source>
        <dbReference type="Proteomes" id="UP000268007"/>
    </source>
</evidence>
<dbReference type="CDD" id="cd03789">
    <property type="entry name" value="GT9_LPS_heptosyltransferase"/>
    <property type="match status" value="1"/>
</dbReference>
<dbReference type="AlphaFoldDB" id="A0A495J1Q1"/>
<dbReference type="GO" id="GO:0008713">
    <property type="term" value="F:ADP-heptose-lipopolysaccharide heptosyltransferase activity"/>
    <property type="evidence" value="ECO:0007669"/>
    <property type="project" value="TreeGrafter"/>
</dbReference>
<reference evidence="3 4" key="1">
    <citation type="submission" date="2018-10" db="EMBL/GenBank/DDBJ databases">
        <title>Genomic Encyclopedia of Archaeal and Bacterial Type Strains, Phase II (KMG-II): from individual species to whole genera.</title>
        <authorList>
            <person name="Goeker M."/>
        </authorList>
    </citation>
    <scope>NUCLEOTIDE SEQUENCE [LARGE SCALE GENOMIC DNA]</scope>
    <source>
        <strain evidence="3 4">DSM 18602</strain>
    </source>
</reference>
<evidence type="ECO:0000313" key="3">
    <source>
        <dbReference type="EMBL" id="RKR82258.1"/>
    </source>
</evidence>
<dbReference type="GO" id="GO:0005829">
    <property type="term" value="C:cytosol"/>
    <property type="evidence" value="ECO:0007669"/>
    <property type="project" value="TreeGrafter"/>
</dbReference>
<sequence>MNVSNRKILIYRLGSLGDTVIALPCFNKIRETFPYADITLLTNRPVAAKAAPLEAVLGQGYFYDHIFDYPVGTRSLFVLFSLIRKIRRLKIDTIVNITASRSKQAAIRDRLFFKLAGIKHLIGFPKDDRDFNLSIDPLTNEYEWEAIRLSRRINELGKISINEDRYWDLHLTEAEIKAGENALSSIDKQKPFIAVSAGTKMQAKDWEDDNWVGLISRLKDALPGWGLVMIGAPDEADRANECITAWGHNSINLCGKSSPRVSAAVLKQAFLFVGHDSGPMHLAAAVGIPCVAIFAARNLPRQWYPRGNKNRIIYHKTDCAGCGLEICIIQKKKCILSITIDEVHDEIVNLINEGQHALL</sequence>
<dbReference type="GO" id="GO:0009244">
    <property type="term" value="P:lipopolysaccharide core region biosynthetic process"/>
    <property type="evidence" value="ECO:0007669"/>
    <property type="project" value="TreeGrafter"/>
</dbReference>
<accession>A0A495J1Q1</accession>
<name>A0A495J1Q1_9SPHI</name>
<keyword evidence="1" id="KW-0328">Glycosyltransferase</keyword>
<protein>
    <submittedName>
        <fullName evidence="3">ADP-heptose:LPS heptosyltransferase</fullName>
    </submittedName>
</protein>
<dbReference type="RefSeq" id="WP_121197880.1">
    <property type="nucleotide sequence ID" value="NZ_RBKU01000001.1"/>
</dbReference>
<evidence type="ECO:0000256" key="2">
    <source>
        <dbReference type="ARBA" id="ARBA00022679"/>
    </source>
</evidence>